<dbReference type="AlphaFoldDB" id="A0AAQ3MI30"/>
<name>A0AAQ3MI30_VIGMU</name>
<organism evidence="1 2">
    <name type="scientific">Vigna mungo</name>
    <name type="common">Black gram</name>
    <name type="synonym">Phaseolus mungo</name>
    <dbReference type="NCBI Taxonomy" id="3915"/>
    <lineage>
        <taxon>Eukaryota</taxon>
        <taxon>Viridiplantae</taxon>
        <taxon>Streptophyta</taxon>
        <taxon>Embryophyta</taxon>
        <taxon>Tracheophyta</taxon>
        <taxon>Spermatophyta</taxon>
        <taxon>Magnoliopsida</taxon>
        <taxon>eudicotyledons</taxon>
        <taxon>Gunneridae</taxon>
        <taxon>Pentapetalae</taxon>
        <taxon>rosids</taxon>
        <taxon>fabids</taxon>
        <taxon>Fabales</taxon>
        <taxon>Fabaceae</taxon>
        <taxon>Papilionoideae</taxon>
        <taxon>50 kb inversion clade</taxon>
        <taxon>NPAAA clade</taxon>
        <taxon>indigoferoid/millettioid clade</taxon>
        <taxon>Phaseoleae</taxon>
        <taxon>Vigna</taxon>
    </lineage>
</organism>
<evidence type="ECO:0000313" key="2">
    <source>
        <dbReference type="Proteomes" id="UP001374535"/>
    </source>
</evidence>
<evidence type="ECO:0000313" key="1">
    <source>
        <dbReference type="EMBL" id="WVY90734.1"/>
    </source>
</evidence>
<dbReference type="EMBL" id="CP144690">
    <property type="protein sequence ID" value="WVY90734.1"/>
    <property type="molecule type" value="Genomic_DNA"/>
</dbReference>
<keyword evidence="2" id="KW-1185">Reference proteome</keyword>
<dbReference type="Proteomes" id="UP001374535">
    <property type="component" value="Chromosome 11"/>
</dbReference>
<reference evidence="1 2" key="1">
    <citation type="journal article" date="2023" name="Life. Sci Alliance">
        <title>Evolutionary insights into 3D genome organization and epigenetic landscape of Vigna mungo.</title>
        <authorList>
            <person name="Junaid A."/>
            <person name="Singh B."/>
            <person name="Bhatia S."/>
        </authorList>
    </citation>
    <scope>NUCLEOTIDE SEQUENCE [LARGE SCALE GENOMIC DNA]</scope>
    <source>
        <strain evidence="1">Urdbean</strain>
    </source>
</reference>
<protein>
    <submittedName>
        <fullName evidence="1">Uncharacterized protein</fullName>
    </submittedName>
</protein>
<sequence>MKEKKKKKRKFVCSVLTCHVFSDLSEGLQIAPYDCVHEDASLLLSVTWRYVNHVGLDHNRASVTVTVQRRHRPIVPQAVVAADHAEAHHVPLVVKDLESLGARNGREARDHAHLAERANANAVAGDHVAALHEVLVPLRIVEASHHGPHGGDRRLDRLNDDGAALAGPHRMRVVARRRLRHASLGQETSR</sequence>
<proteinExistence type="predicted"/>
<gene>
    <name evidence="1" type="ORF">V8G54_036248</name>
</gene>
<accession>A0AAQ3MI30</accession>